<keyword evidence="3" id="KW-1185">Reference proteome</keyword>
<comment type="catalytic activity">
    <reaction evidence="1">
        <text>L-aspartyl-tRNA(Asn) + L-glutamine + ATP + H2O = L-asparaginyl-tRNA(Asn) + L-glutamate + ADP + phosphate + 2 H(+)</text>
        <dbReference type="Rhea" id="RHEA:14513"/>
        <dbReference type="Rhea" id="RHEA-COMP:9674"/>
        <dbReference type="Rhea" id="RHEA-COMP:9677"/>
        <dbReference type="ChEBI" id="CHEBI:15377"/>
        <dbReference type="ChEBI" id="CHEBI:15378"/>
        <dbReference type="ChEBI" id="CHEBI:29985"/>
        <dbReference type="ChEBI" id="CHEBI:30616"/>
        <dbReference type="ChEBI" id="CHEBI:43474"/>
        <dbReference type="ChEBI" id="CHEBI:58359"/>
        <dbReference type="ChEBI" id="CHEBI:78515"/>
        <dbReference type="ChEBI" id="CHEBI:78516"/>
        <dbReference type="ChEBI" id="CHEBI:456216"/>
    </reaction>
</comment>
<dbReference type="InterPro" id="IPR036113">
    <property type="entry name" value="Asp/Glu-ADT_sf_sub_c"/>
</dbReference>
<dbReference type="Gene3D" id="1.10.20.60">
    <property type="entry name" value="Glu-tRNAGln amidotransferase C subunit, N-terminal domain"/>
    <property type="match status" value="1"/>
</dbReference>
<comment type="subunit">
    <text evidence="1">Heterotrimer of A, B and C subunits.</text>
</comment>
<dbReference type="Proteomes" id="UP000184474">
    <property type="component" value="Unassembled WGS sequence"/>
</dbReference>
<sequence length="95" mass="10636">MAIDIKTVQKLADLARLDLNSEQEEKMRDQLGDILNWVEQLDQIDTSEVAPLASVNEEVSELRVDRASNYFEQGEAVVNAPESGDNYFIVPKVLG</sequence>
<dbReference type="PANTHER" id="PTHR15004">
    <property type="entry name" value="GLUTAMYL-TRNA(GLN) AMIDOTRANSFERASE SUBUNIT C, MITOCHONDRIAL"/>
    <property type="match status" value="1"/>
</dbReference>
<dbReference type="InterPro" id="IPR003837">
    <property type="entry name" value="GatC"/>
</dbReference>
<dbReference type="STRING" id="156994.SAMN04488028_11151"/>
<dbReference type="PANTHER" id="PTHR15004:SF0">
    <property type="entry name" value="GLUTAMYL-TRNA(GLN) AMIDOTRANSFERASE SUBUNIT C, MITOCHONDRIAL"/>
    <property type="match status" value="1"/>
</dbReference>
<dbReference type="EMBL" id="FRAA01000011">
    <property type="protein sequence ID" value="SHK91599.1"/>
    <property type="molecule type" value="Genomic_DNA"/>
</dbReference>
<dbReference type="GO" id="GO:0006412">
    <property type="term" value="P:translation"/>
    <property type="evidence" value="ECO:0007669"/>
    <property type="project" value="UniProtKB-UniRule"/>
</dbReference>
<dbReference type="GO" id="GO:0016740">
    <property type="term" value="F:transferase activity"/>
    <property type="evidence" value="ECO:0007669"/>
    <property type="project" value="UniProtKB-KW"/>
</dbReference>
<dbReference type="RefSeq" id="WP_073125423.1">
    <property type="nucleotide sequence ID" value="NZ_FRAA01000011.1"/>
</dbReference>
<dbReference type="GO" id="GO:0050566">
    <property type="term" value="F:asparaginyl-tRNA synthase (glutamine-hydrolyzing) activity"/>
    <property type="evidence" value="ECO:0007669"/>
    <property type="project" value="RHEA"/>
</dbReference>
<reference evidence="3" key="1">
    <citation type="submission" date="2016-11" db="EMBL/GenBank/DDBJ databases">
        <authorList>
            <person name="Varghese N."/>
            <person name="Submissions S."/>
        </authorList>
    </citation>
    <scope>NUCLEOTIDE SEQUENCE [LARGE SCALE GENOMIC DNA]</scope>
    <source>
        <strain evidence="3">DSM 26134</strain>
    </source>
</reference>
<dbReference type="Pfam" id="PF02686">
    <property type="entry name" value="GatC"/>
    <property type="match status" value="1"/>
</dbReference>
<dbReference type="GO" id="GO:0070681">
    <property type="term" value="P:glutaminyl-tRNAGln biosynthesis via transamidation"/>
    <property type="evidence" value="ECO:0007669"/>
    <property type="project" value="TreeGrafter"/>
</dbReference>
<evidence type="ECO:0000313" key="2">
    <source>
        <dbReference type="EMBL" id="SHK91599.1"/>
    </source>
</evidence>
<dbReference type="NCBIfam" id="TIGR00135">
    <property type="entry name" value="gatC"/>
    <property type="match status" value="1"/>
</dbReference>
<proteinExistence type="inferred from homology"/>
<dbReference type="AlphaFoldDB" id="A0A1M6WD56"/>
<dbReference type="GO" id="GO:0005524">
    <property type="term" value="F:ATP binding"/>
    <property type="evidence" value="ECO:0007669"/>
    <property type="project" value="UniProtKB-KW"/>
</dbReference>
<keyword evidence="2" id="KW-0808">Transferase</keyword>
<dbReference type="HAMAP" id="MF_00122">
    <property type="entry name" value="GatC"/>
    <property type="match status" value="1"/>
</dbReference>
<keyword evidence="1" id="KW-0547">Nucleotide-binding</keyword>
<comment type="catalytic activity">
    <reaction evidence="1">
        <text>L-glutamyl-tRNA(Gln) + L-glutamine + ATP + H2O = L-glutaminyl-tRNA(Gln) + L-glutamate + ADP + phosphate + H(+)</text>
        <dbReference type="Rhea" id="RHEA:17521"/>
        <dbReference type="Rhea" id="RHEA-COMP:9681"/>
        <dbReference type="Rhea" id="RHEA-COMP:9684"/>
        <dbReference type="ChEBI" id="CHEBI:15377"/>
        <dbReference type="ChEBI" id="CHEBI:15378"/>
        <dbReference type="ChEBI" id="CHEBI:29985"/>
        <dbReference type="ChEBI" id="CHEBI:30616"/>
        <dbReference type="ChEBI" id="CHEBI:43474"/>
        <dbReference type="ChEBI" id="CHEBI:58359"/>
        <dbReference type="ChEBI" id="CHEBI:78520"/>
        <dbReference type="ChEBI" id="CHEBI:78521"/>
        <dbReference type="ChEBI" id="CHEBI:456216"/>
    </reaction>
</comment>
<evidence type="ECO:0000313" key="3">
    <source>
        <dbReference type="Proteomes" id="UP000184474"/>
    </source>
</evidence>
<dbReference type="SUPFAM" id="SSF141000">
    <property type="entry name" value="Glu-tRNAGln amidotransferase C subunit"/>
    <property type="match status" value="1"/>
</dbReference>
<accession>A0A1M6WD56</accession>
<dbReference type="GO" id="GO:0050567">
    <property type="term" value="F:glutaminyl-tRNA synthase (glutamine-hydrolyzing) activity"/>
    <property type="evidence" value="ECO:0007669"/>
    <property type="project" value="UniProtKB-UniRule"/>
</dbReference>
<name>A0A1M6WD56_REIAG</name>
<gene>
    <name evidence="1" type="primary">gatC</name>
    <name evidence="2" type="ORF">SAMN04488028_11151</name>
</gene>
<dbReference type="GO" id="GO:0006450">
    <property type="term" value="P:regulation of translational fidelity"/>
    <property type="evidence" value="ECO:0007669"/>
    <property type="project" value="InterPro"/>
</dbReference>
<comment type="function">
    <text evidence="1">Allows the formation of correctly charged Asn-tRNA(Asn) or Gln-tRNA(Gln) through the transamidation of misacylated Asp-tRNA(Asn) or Glu-tRNA(Gln) in organisms which lack either or both of asparaginyl-tRNA or glutaminyl-tRNA synthetases. The reaction takes place in the presence of glutamine and ATP through an activated phospho-Asp-tRNA(Asn) or phospho-Glu-tRNA(Gln).</text>
</comment>
<comment type="similarity">
    <text evidence="1">Belongs to the GatC family.</text>
</comment>
<keyword evidence="1" id="KW-0067">ATP-binding</keyword>
<dbReference type="EC" id="6.3.5.-" evidence="1"/>
<organism evidence="2 3">
    <name type="scientific">Reichenbachiella agariperforans</name>
    <dbReference type="NCBI Taxonomy" id="156994"/>
    <lineage>
        <taxon>Bacteria</taxon>
        <taxon>Pseudomonadati</taxon>
        <taxon>Bacteroidota</taxon>
        <taxon>Cytophagia</taxon>
        <taxon>Cytophagales</taxon>
        <taxon>Reichenbachiellaceae</taxon>
        <taxon>Reichenbachiella</taxon>
    </lineage>
</organism>
<keyword evidence="1" id="KW-0436">Ligase</keyword>
<evidence type="ECO:0000256" key="1">
    <source>
        <dbReference type="HAMAP-Rule" id="MF_00122"/>
    </source>
</evidence>
<keyword evidence="1" id="KW-0648">Protein biosynthesis</keyword>
<protein>
    <recommendedName>
        <fullName evidence="1">Aspartyl/glutamyl-tRNA(Asn/Gln) amidotransferase subunit C</fullName>
        <shortName evidence="1">Asp/Glu-ADT subunit C</shortName>
        <ecNumber evidence="1">6.3.5.-</ecNumber>
    </recommendedName>
</protein>